<dbReference type="Proteomes" id="UP000472261">
    <property type="component" value="Unplaced"/>
</dbReference>
<evidence type="ECO:0000256" key="8">
    <source>
        <dbReference type="ARBA" id="ARBA00022777"/>
    </source>
</evidence>
<comment type="caution">
    <text evidence="21">Lacks conserved residue(s) required for the propagation of feature annotation.</text>
</comment>
<evidence type="ECO:0000256" key="9">
    <source>
        <dbReference type="ARBA" id="ARBA00022801"/>
    </source>
</evidence>
<protein>
    <recommendedName>
        <fullName evidence="17">Nucleoside diphosphate kinase homolog 7</fullName>
    </recommendedName>
    <alternativeName>
        <fullName evidence="19">3'-5' exonuclease NME7</fullName>
    </alternativeName>
    <alternativeName>
        <fullName evidence="20">Protein kinase NME7</fullName>
    </alternativeName>
    <alternativeName>
        <fullName evidence="18">nm23-H7</fullName>
    </alternativeName>
</protein>
<keyword evidence="27" id="KW-1185">Reference proteome</keyword>
<keyword evidence="9" id="KW-0378">Hydrolase</keyword>
<evidence type="ECO:0000256" key="4">
    <source>
        <dbReference type="ARBA" id="ARBA00004611"/>
    </source>
</evidence>
<evidence type="ECO:0000256" key="14">
    <source>
        <dbReference type="ARBA" id="ARBA00023273"/>
    </source>
</evidence>
<evidence type="ECO:0000256" key="10">
    <source>
        <dbReference type="ARBA" id="ARBA00022846"/>
    </source>
</evidence>
<evidence type="ECO:0000256" key="22">
    <source>
        <dbReference type="RuleBase" id="RU004011"/>
    </source>
</evidence>
<dbReference type="GO" id="GO:0005634">
    <property type="term" value="C:nucleus"/>
    <property type="evidence" value="ECO:0007669"/>
    <property type="project" value="UniProtKB-SubCell"/>
</dbReference>
<dbReference type="Pfam" id="PF25364">
    <property type="entry name" value="PH_NDK7_N"/>
    <property type="match status" value="1"/>
</dbReference>
<evidence type="ECO:0000256" key="16">
    <source>
        <dbReference type="ARBA" id="ARBA00064580"/>
    </source>
</evidence>
<dbReference type="FunFam" id="3.30.70.141:FF:000010">
    <property type="entry name" value="Nucleoside diphosphate kinase 7"/>
    <property type="match status" value="1"/>
</dbReference>
<evidence type="ECO:0000256" key="13">
    <source>
        <dbReference type="ARBA" id="ARBA00023242"/>
    </source>
</evidence>
<comment type="subcellular location">
    <subcellularLocation>
        <location evidence="4">Cytoplasm</location>
        <location evidence="4">Cytoskeleton</location>
        <location evidence="4">Flagellum axoneme</location>
    </subcellularLocation>
    <subcellularLocation>
        <location evidence="3">Cytoplasm</location>
        <location evidence="3">Cytoskeleton</location>
        <location evidence="3">Microtubule organizing center</location>
        <location evidence="3">Centrosome</location>
    </subcellularLocation>
    <subcellularLocation>
        <location evidence="2">Cytoplasm</location>
        <location evidence="2">Cytoskeleton</location>
        <location evidence="2">Spindle</location>
    </subcellularLocation>
    <subcellularLocation>
        <location evidence="1">Nucleus</location>
    </subcellularLocation>
</comment>
<keyword evidence="14" id="KW-0966">Cell projection</keyword>
<evidence type="ECO:0000256" key="5">
    <source>
        <dbReference type="ARBA" id="ARBA00008142"/>
    </source>
</evidence>
<dbReference type="GO" id="GO:0006241">
    <property type="term" value="P:CTP biosynthetic process"/>
    <property type="evidence" value="ECO:0007669"/>
    <property type="project" value="InterPro"/>
</dbReference>
<feature type="compositionally biased region" description="Basic residues" evidence="23">
    <location>
        <begin position="105"/>
        <end position="114"/>
    </location>
</feature>
<evidence type="ECO:0000256" key="21">
    <source>
        <dbReference type="PROSITE-ProRule" id="PRU00706"/>
    </source>
</evidence>
<evidence type="ECO:0000313" key="27">
    <source>
        <dbReference type="Proteomes" id="UP000472261"/>
    </source>
</evidence>
<dbReference type="InterPro" id="IPR035525">
    <property type="entry name" value="NDPk7A"/>
</dbReference>
<comment type="subunit">
    <text evidence="16">Component of sperm flagellar doublet microtubules. Component of the gamma-tubulin ring complex.</text>
</comment>
<dbReference type="InterPro" id="IPR006602">
    <property type="entry name" value="DM10_dom"/>
</dbReference>
<evidence type="ECO:0000259" key="25">
    <source>
        <dbReference type="PROSITE" id="PS51336"/>
    </source>
</evidence>
<evidence type="ECO:0000256" key="12">
    <source>
        <dbReference type="ARBA" id="ARBA00023212"/>
    </source>
</evidence>
<dbReference type="GO" id="GO:0016787">
    <property type="term" value="F:hydrolase activity"/>
    <property type="evidence" value="ECO:0007669"/>
    <property type="project" value="UniProtKB-KW"/>
</dbReference>
<dbReference type="InterPro" id="IPR036850">
    <property type="entry name" value="NDK-like_dom_sf"/>
</dbReference>
<dbReference type="SMART" id="SM00562">
    <property type="entry name" value="NDK"/>
    <property type="match status" value="2"/>
</dbReference>
<dbReference type="Gene3D" id="3.30.70.141">
    <property type="entry name" value="Nucleoside diphosphate kinase-like domain"/>
    <property type="match status" value="2"/>
</dbReference>
<dbReference type="FunFam" id="2.30.29.170:FF:000005">
    <property type="entry name" value="Nucleoside diphosphate kinase 7"/>
    <property type="match status" value="1"/>
</dbReference>
<feature type="compositionally biased region" description="Polar residues" evidence="23">
    <location>
        <begin position="61"/>
        <end position="70"/>
    </location>
</feature>
<dbReference type="GO" id="GO:0004550">
    <property type="term" value="F:nucleoside diphosphate kinase activity"/>
    <property type="evidence" value="ECO:0007669"/>
    <property type="project" value="InterPro"/>
</dbReference>
<evidence type="ECO:0000256" key="18">
    <source>
        <dbReference type="ARBA" id="ARBA00077318"/>
    </source>
</evidence>
<feature type="domain" description="DM10" evidence="25">
    <location>
        <begin position="150"/>
        <end position="238"/>
    </location>
</feature>
<reference evidence="26" key="1">
    <citation type="submission" date="2025-08" db="UniProtKB">
        <authorList>
            <consortium name="Ensembl"/>
        </authorList>
    </citation>
    <scope>IDENTIFICATION</scope>
</reference>
<name>A0A669QSA3_PHACC</name>
<dbReference type="Gene3D" id="2.30.29.170">
    <property type="match status" value="1"/>
</dbReference>
<dbReference type="GO" id="GO:0006183">
    <property type="term" value="P:GTP biosynthetic process"/>
    <property type="evidence" value="ECO:0007669"/>
    <property type="project" value="InterPro"/>
</dbReference>
<dbReference type="PANTHER" id="PTHR43109:SF2">
    <property type="entry name" value="NUCLEOSIDE DIPHOSPHATE KINASE 7"/>
    <property type="match status" value="1"/>
</dbReference>
<feature type="chain" id="PRO_5025649162" description="Nucleoside diphosphate kinase homolog 7" evidence="24">
    <location>
        <begin position="40"/>
        <end position="525"/>
    </location>
</feature>
<dbReference type="Pfam" id="PF00334">
    <property type="entry name" value="NDK"/>
    <property type="match status" value="2"/>
</dbReference>
<dbReference type="GO" id="GO:0005879">
    <property type="term" value="C:axonemal microtubule"/>
    <property type="evidence" value="ECO:0007669"/>
    <property type="project" value="UniProtKB-ARBA"/>
</dbReference>
<dbReference type="GO" id="GO:0005819">
    <property type="term" value="C:spindle"/>
    <property type="evidence" value="ECO:0007669"/>
    <property type="project" value="UniProtKB-SubCell"/>
</dbReference>
<dbReference type="InterPro" id="IPR057579">
    <property type="entry name" value="DM10_NDK7"/>
</dbReference>
<feature type="compositionally biased region" description="Low complexity" evidence="23">
    <location>
        <begin position="95"/>
        <end position="104"/>
    </location>
</feature>
<dbReference type="PRINTS" id="PR01243">
    <property type="entry name" value="NUCDPKINASE"/>
</dbReference>
<keyword evidence="10" id="KW-0282">Flagellum</keyword>
<reference evidence="26" key="2">
    <citation type="submission" date="2025-09" db="UniProtKB">
        <authorList>
            <consortium name="Ensembl"/>
        </authorList>
    </citation>
    <scope>IDENTIFICATION</scope>
</reference>
<dbReference type="Ensembl" id="ENSPCLT00000032841.1">
    <property type="protein sequence ID" value="ENSPCLP00000023629.1"/>
    <property type="gene ID" value="ENSPCLG00000020872.1"/>
</dbReference>
<evidence type="ECO:0000256" key="17">
    <source>
        <dbReference type="ARBA" id="ARBA00072635"/>
    </source>
</evidence>
<evidence type="ECO:0000256" key="1">
    <source>
        <dbReference type="ARBA" id="ARBA00004123"/>
    </source>
</evidence>
<accession>A0A669QSA3</accession>
<comment type="similarity">
    <text evidence="5 21 22">Belongs to the NDK family.</text>
</comment>
<evidence type="ECO:0000256" key="2">
    <source>
        <dbReference type="ARBA" id="ARBA00004186"/>
    </source>
</evidence>
<evidence type="ECO:0000256" key="11">
    <source>
        <dbReference type="ARBA" id="ARBA00023069"/>
    </source>
</evidence>
<evidence type="ECO:0000313" key="26">
    <source>
        <dbReference type="Ensembl" id="ENSPCLP00000023629.1"/>
    </source>
</evidence>
<dbReference type="CDD" id="cd04415">
    <property type="entry name" value="NDPk7A"/>
    <property type="match status" value="1"/>
</dbReference>
<keyword evidence="6" id="KW-0963">Cytoplasm</keyword>
<evidence type="ECO:0000256" key="15">
    <source>
        <dbReference type="ARBA" id="ARBA00058657"/>
    </source>
</evidence>
<feature type="signal peptide" evidence="24">
    <location>
        <begin position="1"/>
        <end position="39"/>
    </location>
</feature>
<dbReference type="SMART" id="SM00676">
    <property type="entry name" value="DM10"/>
    <property type="match status" value="1"/>
</dbReference>
<proteinExistence type="inferred from homology"/>
<keyword evidence="7" id="KW-0808">Transferase</keyword>
<dbReference type="PANTHER" id="PTHR43109">
    <property type="entry name" value="NUCLEOSIDE DIPHOSPHATE KINASE 7"/>
    <property type="match status" value="1"/>
</dbReference>
<feature type="compositionally biased region" description="Pro residues" evidence="23">
    <location>
        <begin position="82"/>
        <end position="94"/>
    </location>
</feature>
<keyword evidence="13" id="KW-0539">Nucleus</keyword>
<evidence type="ECO:0000256" key="24">
    <source>
        <dbReference type="SAM" id="SignalP"/>
    </source>
</evidence>
<dbReference type="InterPro" id="IPR034907">
    <property type="entry name" value="NDK-like_dom"/>
</dbReference>
<evidence type="ECO:0000256" key="19">
    <source>
        <dbReference type="ARBA" id="ARBA00080208"/>
    </source>
</evidence>
<keyword evidence="12" id="KW-0206">Cytoskeleton</keyword>
<evidence type="ECO:0000256" key="6">
    <source>
        <dbReference type="ARBA" id="ARBA00022490"/>
    </source>
</evidence>
<keyword evidence="24" id="KW-0732">Signal</keyword>
<dbReference type="GO" id="GO:0006228">
    <property type="term" value="P:UTP biosynthetic process"/>
    <property type="evidence" value="ECO:0007669"/>
    <property type="project" value="InterPro"/>
</dbReference>
<organism evidence="26 27">
    <name type="scientific">Phasianus colchicus</name>
    <name type="common">Common pheasant</name>
    <dbReference type="NCBI Taxonomy" id="9054"/>
    <lineage>
        <taxon>Eukaryota</taxon>
        <taxon>Metazoa</taxon>
        <taxon>Chordata</taxon>
        <taxon>Craniata</taxon>
        <taxon>Vertebrata</taxon>
        <taxon>Euteleostomi</taxon>
        <taxon>Archelosauria</taxon>
        <taxon>Archosauria</taxon>
        <taxon>Dinosauria</taxon>
        <taxon>Saurischia</taxon>
        <taxon>Theropoda</taxon>
        <taxon>Coelurosauria</taxon>
        <taxon>Aves</taxon>
        <taxon>Neognathae</taxon>
        <taxon>Galloanserae</taxon>
        <taxon>Galliformes</taxon>
        <taxon>Phasianidae</taxon>
        <taxon>Phasianinae</taxon>
        <taxon>Phasianus</taxon>
    </lineage>
</organism>
<feature type="region of interest" description="Disordered" evidence="23">
    <location>
        <begin position="58"/>
        <end position="125"/>
    </location>
</feature>
<dbReference type="SUPFAM" id="SSF54919">
    <property type="entry name" value="Nucleoside diphosphate kinase, NDK"/>
    <property type="match status" value="2"/>
</dbReference>
<keyword evidence="11" id="KW-0969">Cilium</keyword>
<evidence type="ECO:0000256" key="20">
    <source>
        <dbReference type="ARBA" id="ARBA00082799"/>
    </source>
</evidence>
<dbReference type="InterPro" id="IPR001564">
    <property type="entry name" value="Nucleoside_diP_kinase"/>
</dbReference>
<dbReference type="GO" id="GO:0005813">
    <property type="term" value="C:centrosome"/>
    <property type="evidence" value="ECO:0007669"/>
    <property type="project" value="UniProtKB-SubCell"/>
</dbReference>
<comment type="function">
    <text evidence="15">Possesses an intrinsic kinase activity. Displays 3'-5' exonuclease activity with a preference for single-stranded DNA. Does not seem to have nucleoside diphosphate kinase activity. Functional component of the gamma-tubulin ring complex, implicated in the regulation of the microtubule-nucleating activity of the gamma-tubulin ring complex in centrosomes, in a kinase activity-dependent manner. Part of the dynein-decorated doublet microtubules (DMTs) in cilia axoneme, which is required for motile cilia beating.</text>
</comment>
<dbReference type="InterPro" id="IPR037993">
    <property type="entry name" value="NDPk7B"/>
</dbReference>
<keyword evidence="8" id="KW-0418">Kinase</keyword>
<dbReference type="FunFam" id="3.30.70.141:FF:000004">
    <property type="entry name" value="Nucleoside diphosphate kinase 7"/>
    <property type="match status" value="1"/>
</dbReference>
<dbReference type="PROSITE" id="PS51336">
    <property type="entry name" value="DM10"/>
    <property type="match status" value="1"/>
</dbReference>
<dbReference type="OMA" id="HIVDCAP"/>
<evidence type="ECO:0000256" key="7">
    <source>
        <dbReference type="ARBA" id="ARBA00022679"/>
    </source>
</evidence>
<sequence length="525" mass="58803">MKKKQTRLRNPRKVKRRIRHFWHLLLLSLRAGLQLPSLARPVPVSILQITPSSLLPFLQSPHPTLRNSITLPPARRRSRTPTPTPPIPTPPAQPPAVTSTPARTARTRHLRQRRCPPSASVRNSLTHSVGRGVRCQGRGRGGEAAAAMSQDDRFAFTAEWYDPNASLFRRYELLYYPKDGSVEMYDVKNHRTFLKRTKYESLHLEDLFVGNKITVFSRHLSLVDYGDQYTARKLGSRKERTLALIKPDATPKIGELVDIIINAGFTITKAKMMLLSRKEAVDFYIDHQSKPFYNELLQFITSGPVVAMEILRDDAVCKWKTLLGPANSVVARTDEPDSIRANFGHDGIRNAAHGPDSVASAARELELFFPSSGGRGPANSAKFTNSTCCIIKPHAVNEGLAGKIIKAIINEGFQISALQMCNMERANVEEFYEIYKGVVAEYMEMVTELCSGPCIAMEIIQPEPPKVFRDFCGPSDPEIARCLRPGTLRAVFGKNKIQNAVHCTDLPEDGLLEVRFVRETYAFIS</sequence>
<dbReference type="CDD" id="cd04412">
    <property type="entry name" value="NDPk7B"/>
    <property type="match status" value="1"/>
</dbReference>
<dbReference type="AlphaFoldDB" id="A0A669QSA3"/>
<evidence type="ECO:0000256" key="23">
    <source>
        <dbReference type="SAM" id="MobiDB-lite"/>
    </source>
</evidence>
<dbReference type="PROSITE" id="PS51374">
    <property type="entry name" value="NDPK_LIKE"/>
    <property type="match status" value="2"/>
</dbReference>
<evidence type="ECO:0000256" key="3">
    <source>
        <dbReference type="ARBA" id="ARBA00004300"/>
    </source>
</evidence>